<dbReference type="GO" id="GO:0030139">
    <property type="term" value="C:endocytic vesicle"/>
    <property type="evidence" value="ECO:0007669"/>
    <property type="project" value="TreeGrafter"/>
</dbReference>
<dbReference type="EMBL" id="BPLR01007995">
    <property type="protein sequence ID" value="GIY21292.1"/>
    <property type="molecule type" value="Genomic_DNA"/>
</dbReference>
<dbReference type="AlphaFoldDB" id="A0AAV4RIZ9"/>
<protein>
    <submittedName>
        <fullName evidence="1">HEAT repeat-containing protein 5A</fullName>
    </submittedName>
</protein>
<dbReference type="GO" id="GO:0016020">
    <property type="term" value="C:membrane"/>
    <property type="evidence" value="ECO:0007669"/>
    <property type="project" value="TreeGrafter"/>
</dbReference>
<proteinExistence type="predicted"/>
<accession>A0AAV4RIZ9</accession>
<organism evidence="1 2">
    <name type="scientific">Caerostris extrusa</name>
    <name type="common">Bark spider</name>
    <name type="synonym">Caerostris bankana</name>
    <dbReference type="NCBI Taxonomy" id="172846"/>
    <lineage>
        <taxon>Eukaryota</taxon>
        <taxon>Metazoa</taxon>
        <taxon>Ecdysozoa</taxon>
        <taxon>Arthropoda</taxon>
        <taxon>Chelicerata</taxon>
        <taxon>Arachnida</taxon>
        <taxon>Araneae</taxon>
        <taxon>Araneomorphae</taxon>
        <taxon>Entelegynae</taxon>
        <taxon>Araneoidea</taxon>
        <taxon>Araneidae</taxon>
        <taxon>Caerostris</taxon>
    </lineage>
</organism>
<dbReference type="SUPFAM" id="SSF48371">
    <property type="entry name" value="ARM repeat"/>
    <property type="match status" value="1"/>
</dbReference>
<dbReference type="PANTHER" id="PTHR21663">
    <property type="entry name" value="HYPOTHETICAL HEAT DOMAIN-CONTAINING"/>
    <property type="match status" value="1"/>
</dbReference>
<dbReference type="InterPro" id="IPR016024">
    <property type="entry name" value="ARM-type_fold"/>
</dbReference>
<gene>
    <name evidence="1" type="primary">Heatr5a</name>
    <name evidence="1" type="ORF">CEXT_796251</name>
</gene>
<sequence>MICLNSFIQLFNHQLPSKILGQDSQLSIELANVLHRMLLTRESLESQLSVMEVTKLLITAHKDFIESERKKHLKELAPANQEPKDLNNELASLGEGGEAGVITPEKSVVFSILENCLCLIVRQLPQISPALASSTGTVVQNSKCTKVITKESSLLILPALKIIVELPALCSYAASAGVASIALHLLVGVLKEITTEQTSSLQSFLQGTLECLQDLCSNSMIKNVASRKDWISLLQSGLAHLTHFSKSSMFPSDTDELIAVLSINVYITSAPREVVCAPNLRQHCINTFKHALQQDGTLVQVKAISCLQSIFTHSDMVVVGPYIHALCPKLIELIVLVDIAANDKKLLIVGLYVPTLVNLLIDPEISQSASSSRTTVHQCALQQLMKIGPQYPQEFRTVVSKNMRIKTRLESCIRAAQMGADLNRDNLSESENRTALRTSSPTIKLKTDFSNFAG</sequence>
<reference evidence="1 2" key="1">
    <citation type="submission" date="2021-06" db="EMBL/GenBank/DDBJ databases">
        <title>Caerostris extrusa draft genome.</title>
        <authorList>
            <person name="Kono N."/>
            <person name="Arakawa K."/>
        </authorList>
    </citation>
    <scope>NUCLEOTIDE SEQUENCE [LARGE SCALE GENOMIC DNA]</scope>
</reference>
<keyword evidence="2" id="KW-1185">Reference proteome</keyword>
<dbReference type="InterPro" id="IPR040108">
    <property type="entry name" value="Laa1/Sip1/HEATR5"/>
</dbReference>
<dbReference type="GO" id="GO:0005829">
    <property type="term" value="C:cytosol"/>
    <property type="evidence" value="ECO:0007669"/>
    <property type="project" value="GOC"/>
</dbReference>
<dbReference type="Proteomes" id="UP001054945">
    <property type="component" value="Unassembled WGS sequence"/>
</dbReference>
<dbReference type="GO" id="GO:0006897">
    <property type="term" value="P:endocytosis"/>
    <property type="evidence" value="ECO:0007669"/>
    <property type="project" value="TreeGrafter"/>
</dbReference>
<dbReference type="GO" id="GO:0008104">
    <property type="term" value="P:intracellular protein localization"/>
    <property type="evidence" value="ECO:0007669"/>
    <property type="project" value="TreeGrafter"/>
</dbReference>
<evidence type="ECO:0000313" key="1">
    <source>
        <dbReference type="EMBL" id="GIY21292.1"/>
    </source>
</evidence>
<comment type="caution">
    <text evidence="1">The sequence shown here is derived from an EMBL/GenBank/DDBJ whole genome shotgun (WGS) entry which is preliminary data.</text>
</comment>
<dbReference type="GO" id="GO:0042147">
    <property type="term" value="P:retrograde transport, endosome to Golgi"/>
    <property type="evidence" value="ECO:0007669"/>
    <property type="project" value="TreeGrafter"/>
</dbReference>
<dbReference type="PANTHER" id="PTHR21663:SF0">
    <property type="entry name" value="HEAT REPEAT-CONTAINING PROTEIN 5B"/>
    <property type="match status" value="1"/>
</dbReference>
<dbReference type="Pfam" id="PF25468">
    <property type="entry name" value="HEAT_HEATR5A"/>
    <property type="match status" value="1"/>
</dbReference>
<name>A0AAV4RIZ9_CAEEX</name>
<dbReference type="GO" id="GO:0005794">
    <property type="term" value="C:Golgi apparatus"/>
    <property type="evidence" value="ECO:0007669"/>
    <property type="project" value="TreeGrafter"/>
</dbReference>
<evidence type="ECO:0000313" key="2">
    <source>
        <dbReference type="Proteomes" id="UP001054945"/>
    </source>
</evidence>